<evidence type="ECO:0000313" key="5">
    <source>
        <dbReference type="Proteomes" id="UP001381693"/>
    </source>
</evidence>
<feature type="region of interest" description="Disordered" evidence="2">
    <location>
        <begin position="207"/>
        <end position="298"/>
    </location>
</feature>
<feature type="compositionally biased region" description="Low complexity" evidence="2">
    <location>
        <begin position="15"/>
        <end position="25"/>
    </location>
</feature>
<feature type="compositionally biased region" description="Low complexity" evidence="2">
    <location>
        <begin position="32"/>
        <end position="41"/>
    </location>
</feature>
<dbReference type="GO" id="GO:0005634">
    <property type="term" value="C:nucleus"/>
    <property type="evidence" value="ECO:0007669"/>
    <property type="project" value="UniProtKB-UniRule"/>
</dbReference>
<feature type="region of interest" description="Disordered" evidence="2">
    <location>
        <begin position="713"/>
        <end position="867"/>
    </location>
</feature>
<dbReference type="EMBL" id="JAXCGZ010007742">
    <property type="protein sequence ID" value="KAK7078608.1"/>
    <property type="molecule type" value="Genomic_DNA"/>
</dbReference>
<keyword evidence="5" id="KW-1185">Reference proteome</keyword>
<feature type="compositionally biased region" description="Low complexity" evidence="2">
    <location>
        <begin position="713"/>
        <end position="739"/>
    </location>
</feature>
<keyword evidence="1" id="KW-0238">DNA-binding</keyword>
<feature type="compositionally biased region" description="Polar residues" evidence="2">
    <location>
        <begin position="378"/>
        <end position="390"/>
    </location>
</feature>
<feature type="compositionally biased region" description="Low complexity" evidence="2">
    <location>
        <begin position="524"/>
        <end position="544"/>
    </location>
</feature>
<feature type="compositionally biased region" description="Pro residues" evidence="2">
    <location>
        <begin position="151"/>
        <end position="160"/>
    </location>
</feature>
<dbReference type="GO" id="GO:0003677">
    <property type="term" value="F:DNA binding"/>
    <property type="evidence" value="ECO:0007669"/>
    <property type="project" value="UniProtKB-UniRule"/>
</dbReference>
<protein>
    <recommendedName>
        <fullName evidence="3">HMG box domain-containing protein</fullName>
    </recommendedName>
</protein>
<organism evidence="4 5">
    <name type="scientific">Halocaridina rubra</name>
    <name type="common">Hawaiian red shrimp</name>
    <dbReference type="NCBI Taxonomy" id="373956"/>
    <lineage>
        <taxon>Eukaryota</taxon>
        <taxon>Metazoa</taxon>
        <taxon>Ecdysozoa</taxon>
        <taxon>Arthropoda</taxon>
        <taxon>Crustacea</taxon>
        <taxon>Multicrustacea</taxon>
        <taxon>Malacostraca</taxon>
        <taxon>Eumalacostraca</taxon>
        <taxon>Eucarida</taxon>
        <taxon>Decapoda</taxon>
        <taxon>Pleocyemata</taxon>
        <taxon>Caridea</taxon>
        <taxon>Atyoidea</taxon>
        <taxon>Atyidae</taxon>
        <taxon>Halocaridina</taxon>
    </lineage>
</organism>
<feature type="compositionally biased region" description="Polar residues" evidence="2">
    <location>
        <begin position="839"/>
        <end position="849"/>
    </location>
</feature>
<gene>
    <name evidence="4" type="ORF">SK128_001669</name>
</gene>
<feature type="compositionally biased region" description="Acidic residues" evidence="2">
    <location>
        <begin position="851"/>
        <end position="867"/>
    </location>
</feature>
<dbReference type="InterPro" id="IPR009071">
    <property type="entry name" value="HMG_box_dom"/>
</dbReference>
<feature type="compositionally biased region" description="Low complexity" evidence="2">
    <location>
        <begin position="563"/>
        <end position="581"/>
    </location>
</feature>
<dbReference type="AlphaFoldDB" id="A0AAN9A8L1"/>
<feature type="compositionally biased region" description="Polar residues" evidence="2">
    <location>
        <begin position="407"/>
        <end position="418"/>
    </location>
</feature>
<proteinExistence type="predicted"/>
<dbReference type="PROSITE" id="PS50118">
    <property type="entry name" value="HMG_BOX_2"/>
    <property type="match status" value="1"/>
</dbReference>
<dbReference type="Gene3D" id="1.10.30.10">
    <property type="entry name" value="High mobility group box domain"/>
    <property type="match status" value="1"/>
</dbReference>
<feature type="DNA-binding region" description="HMG box" evidence="1">
    <location>
        <begin position="49"/>
        <end position="115"/>
    </location>
</feature>
<name>A0AAN9A8L1_HALRR</name>
<feature type="non-terminal residue" evidence="4">
    <location>
        <position position="1"/>
    </location>
</feature>
<feature type="region of interest" description="Disordered" evidence="2">
    <location>
        <begin position="356"/>
        <end position="644"/>
    </location>
</feature>
<feature type="compositionally biased region" description="Low complexity" evidence="2">
    <location>
        <begin position="214"/>
        <end position="291"/>
    </location>
</feature>
<feature type="region of interest" description="Disordered" evidence="2">
    <location>
        <begin position="1"/>
        <end position="47"/>
    </location>
</feature>
<evidence type="ECO:0000256" key="2">
    <source>
        <dbReference type="SAM" id="MobiDB-lite"/>
    </source>
</evidence>
<feature type="region of interest" description="Disordered" evidence="2">
    <location>
        <begin position="122"/>
        <end position="167"/>
    </location>
</feature>
<reference evidence="4 5" key="1">
    <citation type="submission" date="2023-11" db="EMBL/GenBank/DDBJ databases">
        <title>Halocaridina rubra genome assembly.</title>
        <authorList>
            <person name="Smith C."/>
        </authorList>
    </citation>
    <scope>NUCLEOTIDE SEQUENCE [LARGE SCALE GENOMIC DNA]</scope>
    <source>
        <strain evidence="4">EP-1</strain>
        <tissue evidence="4">Whole</tissue>
    </source>
</reference>
<sequence length="919" mass="97927">SDSQSSPLGYPPTPTTSVPSTPTVSEPQKVWSSDSQSQSLSLEEDESLGAKATKAAVLYVNVHKPNLKTDYPTVADRERQIRRIWKNLKDTEQKKMLIQTARENKKEYYKNKQFRSGRVIIPQGGCAREPSGSASPPLPPSPLSVGSSSTPQPPFSPPPCTSTSGQTSPLVPCLTPTCPLQPLSAESSSADALEQCSGLLQSSATMKVAGVQTSPPGSSSNSSSSSCGSSSSSSGSCSSSSSSGGSCGSGSSSTSIPSAPTTTSLNPLRPSLSRLTNSRSEPLLTTPSSSPDPDPDQHIRVLTPLEIMRTLPVLHQDALPSPTTTSVTTTTTTTTTYNYNNLLGQEQQRALKNAENLDGSNTPASSGTPGSLPDGANSDPSPVTTPQASPRPQLPSLTPPRPIMMSQRPQLPSGSPTMRPSVVHTMVRGPVGHLLGPSDPYAMQPGTPHPAMTPRPQTSPLPSPTSDPYARIPPSPRPPVSSDPYSIQPATPRPVTSDAYGMPPPTPRPIDPYATQVATPRPISSEQFTSSTETFSQPQASPYAQAPPTPRPHDDSGYGQPPSELTRQQQLRELLQRQQSRPWSEGLAVHQTSVPQPLASPEQSGEFRQPLPPVVQGQSVRMRPSLAPGQPGIITHPSVSAPGNHVDQRVRMILHRGIPGQQPGVIGRNPLDPFTHLAQQRPPQQYITSAGPSPVVRSGVPGVVRVPPGTVAVSQGTESPQVVQGGPVPVPHISPTHHQQPPHPLGPPHSQNNIPPVSHPVQLHQQPRPLSVQPPHLQQSRVTHIPQAPTQPSLPHQSESELPEAVTRELEQLEEEQQQQQHQQHSSAESESQRTSSTGSQLQHSTGNQGDDLEDLAPGDLPSMEDDILVGDFNALLEFADGEDGEEDDEKLPSNLFDDLEGDEDERQGFFFQIILIGF</sequence>
<comment type="caution">
    <text evidence="4">The sequence shown here is derived from an EMBL/GenBank/DDBJ whole genome shotgun (WGS) entry which is preliminary data.</text>
</comment>
<feature type="compositionally biased region" description="Pro residues" evidence="2">
    <location>
        <begin position="447"/>
        <end position="481"/>
    </location>
</feature>
<dbReference type="InterPro" id="IPR036910">
    <property type="entry name" value="HMG_box_dom_sf"/>
</dbReference>
<feature type="compositionally biased region" description="Low complexity" evidence="2">
    <location>
        <begin position="818"/>
        <end position="838"/>
    </location>
</feature>
<dbReference type="Proteomes" id="UP001381693">
    <property type="component" value="Unassembled WGS sequence"/>
</dbReference>
<feature type="compositionally biased region" description="Polar residues" evidence="2">
    <location>
        <begin position="358"/>
        <end position="369"/>
    </location>
</feature>
<feature type="domain" description="HMG box" evidence="3">
    <location>
        <begin position="49"/>
        <end position="115"/>
    </location>
</feature>
<feature type="compositionally biased region" description="Polar residues" evidence="2">
    <location>
        <begin position="776"/>
        <end position="797"/>
    </location>
</feature>
<accession>A0AAN9A8L1</accession>
<evidence type="ECO:0000259" key="3">
    <source>
        <dbReference type="PROSITE" id="PS50118"/>
    </source>
</evidence>
<evidence type="ECO:0000256" key="1">
    <source>
        <dbReference type="PROSITE-ProRule" id="PRU00267"/>
    </source>
</evidence>
<evidence type="ECO:0000313" key="4">
    <source>
        <dbReference type="EMBL" id="KAK7078608.1"/>
    </source>
</evidence>
<keyword evidence="1" id="KW-0539">Nucleus</keyword>